<evidence type="ECO:0000313" key="2">
    <source>
        <dbReference type="Proteomes" id="UP000612899"/>
    </source>
</evidence>
<name>A0A8J3QD11_9ACTN</name>
<accession>A0A8J3QD11</accession>
<organism evidence="1 2">
    <name type="scientific">Rhizocola hellebori</name>
    <dbReference type="NCBI Taxonomy" id="1392758"/>
    <lineage>
        <taxon>Bacteria</taxon>
        <taxon>Bacillati</taxon>
        <taxon>Actinomycetota</taxon>
        <taxon>Actinomycetes</taxon>
        <taxon>Micromonosporales</taxon>
        <taxon>Micromonosporaceae</taxon>
        <taxon>Rhizocola</taxon>
    </lineage>
</organism>
<dbReference type="EMBL" id="BONY01000036">
    <property type="protein sequence ID" value="GIH07387.1"/>
    <property type="molecule type" value="Genomic_DNA"/>
</dbReference>
<dbReference type="AlphaFoldDB" id="A0A8J3QD11"/>
<dbReference type="Proteomes" id="UP000612899">
    <property type="component" value="Unassembled WGS sequence"/>
</dbReference>
<comment type="caution">
    <text evidence="1">The sequence shown here is derived from an EMBL/GenBank/DDBJ whole genome shotgun (WGS) entry which is preliminary data.</text>
</comment>
<evidence type="ECO:0000313" key="1">
    <source>
        <dbReference type="EMBL" id="GIH07387.1"/>
    </source>
</evidence>
<dbReference type="RefSeq" id="WP_203911177.1">
    <property type="nucleotide sequence ID" value="NZ_BONY01000036.1"/>
</dbReference>
<keyword evidence="2" id="KW-1185">Reference proteome</keyword>
<protein>
    <submittedName>
        <fullName evidence="1">Uncharacterized protein</fullName>
    </submittedName>
</protein>
<gene>
    <name evidence="1" type="ORF">Rhe02_54540</name>
</gene>
<sequence>MSDSKTIYVSIGNSDDKLTQREWADFVSDVQSDLVYALNPYGLIHGRWLSIPDAPFQNACWCVQFKASHGDAGQTVDEHMAIAKARLAKLAKVYRQDSIAWAEAITEFIGPGVLE</sequence>
<reference evidence="1" key="1">
    <citation type="submission" date="2021-01" db="EMBL/GenBank/DDBJ databases">
        <title>Whole genome shotgun sequence of Rhizocola hellebori NBRC 109834.</title>
        <authorList>
            <person name="Komaki H."/>
            <person name="Tamura T."/>
        </authorList>
    </citation>
    <scope>NUCLEOTIDE SEQUENCE</scope>
    <source>
        <strain evidence="1">NBRC 109834</strain>
    </source>
</reference>
<proteinExistence type="predicted"/>